<feature type="transmembrane region" description="Helical" evidence="1">
    <location>
        <begin position="72"/>
        <end position="92"/>
    </location>
</feature>
<keyword evidence="1" id="KW-1133">Transmembrane helix</keyword>
<keyword evidence="1" id="KW-0472">Membrane</keyword>
<sequence length="423" mass="49063">MQQTLNPPQTWPVINRILFRFFSIYLLLYHFAGYIPQVWWDNAVTRAGQLLLRKDYSIQAWPMGSGDTTFNYLQLFCLLLIALTGCLLWSVIDRKRKNYDKAQYWVMVPLCYTLAMATLKYGMAKVFPGQFEELSLYKLEQPLGESSPMGLAWTFMGYSRGYTIFSGIAECLGGFLLLFRRTRLLGALVCIAVMTNVVALNFFYDICVKLYSGHLLLTALFLIMPDMKRMVRFFILQQPVSITTQYYPVFTTRWKRYVFNSLRYAAVVWVLWYTVKIGIYVDRSYQKRHIKGAIFGTYEVFSFSPLLKDQLATSTHTFPPLKKVRPAWKTLYFEKGGILLYQEAENMKGAAVNADTVTHILNWKAQDDTESVHMHYTFNGDTLTLKGTIGNDSVLVSLRRKDRDHSLLTNRGFHWVNETPFNK</sequence>
<comment type="caution">
    <text evidence="2">The sequence shown here is derived from an EMBL/GenBank/DDBJ whole genome shotgun (WGS) entry which is preliminary data.</text>
</comment>
<feature type="transmembrane region" description="Helical" evidence="1">
    <location>
        <begin position="262"/>
        <end position="281"/>
    </location>
</feature>
<proteinExistence type="predicted"/>
<dbReference type="Proteomes" id="UP000583266">
    <property type="component" value="Unassembled WGS sequence"/>
</dbReference>
<feature type="transmembrane region" description="Helical" evidence="1">
    <location>
        <begin position="210"/>
        <end position="227"/>
    </location>
</feature>
<evidence type="ECO:0000313" key="2">
    <source>
        <dbReference type="EMBL" id="NML38564.1"/>
    </source>
</evidence>
<evidence type="ECO:0000313" key="3">
    <source>
        <dbReference type="Proteomes" id="UP000583266"/>
    </source>
</evidence>
<feature type="transmembrane region" description="Helical" evidence="1">
    <location>
        <begin position="104"/>
        <end position="123"/>
    </location>
</feature>
<keyword evidence="3" id="KW-1185">Reference proteome</keyword>
<evidence type="ECO:0000256" key="1">
    <source>
        <dbReference type="SAM" id="Phobius"/>
    </source>
</evidence>
<dbReference type="EMBL" id="JABBGC010000001">
    <property type="protein sequence ID" value="NML38564.1"/>
    <property type="molecule type" value="Genomic_DNA"/>
</dbReference>
<dbReference type="RefSeq" id="WP_169225549.1">
    <property type="nucleotide sequence ID" value="NZ_JABBGC010000001.1"/>
</dbReference>
<name>A0A848GJI9_9BACT</name>
<reference evidence="2 3" key="1">
    <citation type="submission" date="2020-04" db="EMBL/GenBank/DDBJ databases">
        <title>Chitinophaga sp. G-6-1-13 sp. nov., isolated from soil.</title>
        <authorList>
            <person name="Dahal R.H."/>
            <person name="Chaudhary D.K."/>
        </authorList>
    </citation>
    <scope>NUCLEOTIDE SEQUENCE [LARGE SCALE GENOMIC DNA]</scope>
    <source>
        <strain evidence="2 3">G-6-1-13</strain>
    </source>
</reference>
<feature type="transmembrane region" description="Helical" evidence="1">
    <location>
        <begin position="161"/>
        <end position="179"/>
    </location>
</feature>
<dbReference type="AlphaFoldDB" id="A0A848GJI9"/>
<feature type="transmembrane region" description="Helical" evidence="1">
    <location>
        <begin position="184"/>
        <end position="204"/>
    </location>
</feature>
<protein>
    <recommendedName>
        <fullName evidence="4">DoxX family protein</fullName>
    </recommendedName>
</protein>
<evidence type="ECO:0008006" key="4">
    <source>
        <dbReference type="Google" id="ProtNLM"/>
    </source>
</evidence>
<organism evidence="2 3">
    <name type="scientific">Chitinophaga fulva</name>
    <dbReference type="NCBI Taxonomy" id="2728842"/>
    <lineage>
        <taxon>Bacteria</taxon>
        <taxon>Pseudomonadati</taxon>
        <taxon>Bacteroidota</taxon>
        <taxon>Chitinophagia</taxon>
        <taxon>Chitinophagales</taxon>
        <taxon>Chitinophagaceae</taxon>
        <taxon>Chitinophaga</taxon>
    </lineage>
</organism>
<feature type="transmembrane region" description="Helical" evidence="1">
    <location>
        <begin position="21"/>
        <end position="40"/>
    </location>
</feature>
<keyword evidence="1" id="KW-0812">Transmembrane</keyword>
<gene>
    <name evidence="2" type="ORF">HHL17_15250</name>
</gene>
<accession>A0A848GJI9</accession>